<dbReference type="InterPro" id="IPR038925">
    <property type="entry name" value="At3g17800-like"/>
</dbReference>
<dbReference type="InterPro" id="IPR008479">
    <property type="entry name" value="DUF760"/>
</dbReference>
<gene>
    <name evidence="1" type="ORF">g.31938</name>
    <name evidence="2" type="ORF">g.31939</name>
</gene>
<dbReference type="AlphaFoldDB" id="A0A1D1XJ86"/>
<protein>
    <recommendedName>
        <fullName evidence="3">UV-B-induced protein At3g17800, chloroplastic</fullName>
    </recommendedName>
</protein>
<sequence>MGCSARCGAIPAMESLPGTSATAGSVVGRRLLLPRARAAVDFQGLVKFRGIRSPATGRGRRLLTIASAESHKCESISVGTPLVPESPAGKFLSGILNDHPHVFHVAAAEQLEDLALQRESAVARRDHSLGSAESHLHERIAEITQKECQIAVEEVMYMSIVHRFYEIEVPMVPCLTTFLGRTLDIWPSEEKGLVSIHSSEVLEMVREHLSNILGRTGTFDVSANESKTQIKRLQLGRIYAASIIYGYFLKSVCLRHHLEYNFTLTSRDFPLNYLIQMPHMKYLKCKSEQNVATPAYPKDVMPSSYSAMRARKVKKLRSYVMGFDPSTLQICAKLKSREAANLIEKHSRALFLEHEVLNLEDEVVPVFYSSMKRLVLEAVAFGSFLWDAERYVDSVYSLEEQ</sequence>
<dbReference type="EMBL" id="GDJX01025487">
    <property type="protein sequence ID" value="JAT42449.1"/>
    <property type="molecule type" value="Transcribed_RNA"/>
</dbReference>
<evidence type="ECO:0000313" key="1">
    <source>
        <dbReference type="EMBL" id="JAT42449.1"/>
    </source>
</evidence>
<dbReference type="EMBL" id="GDJX01006476">
    <property type="protein sequence ID" value="JAT61460.1"/>
    <property type="molecule type" value="Transcribed_RNA"/>
</dbReference>
<evidence type="ECO:0008006" key="3">
    <source>
        <dbReference type="Google" id="ProtNLM"/>
    </source>
</evidence>
<dbReference type="PANTHER" id="PTHR31808:SF9">
    <property type="entry name" value="F21O3.2 PROTEIN"/>
    <property type="match status" value="1"/>
</dbReference>
<dbReference type="Pfam" id="PF05542">
    <property type="entry name" value="DUF760"/>
    <property type="match status" value="1"/>
</dbReference>
<dbReference type="PANTHER" id="PTHR31808">
    <property type="entry name" value="EXPRESSED PROTEIN"/>
    <property type="match status" value="1"/>
</dbReference>
<reference evidence="1" key="1">
    <citation type="submission" date="2015-07" db="EMBL/GenBank/DDBJ databases">
        <title>Transcriptome Assembly of Anthurium amnicola.</title>
        <authorList>
            <person name="Suzuki J."/>
        </authorList>
    </citation>
    <scope>NUCLEOTIDE SEQUENCE</scope>
</reference>
<proteinExistence type="predicted"/>
<accession>A0A1D1XJ86</accession>
<name>A0A1D1XJ86_9ARAE</name>
<organism evidence="1">
    <name type="scientific">Anthurium amnicola</name>
    <dbReference type="NCBI Taxonomy" id="1678845"/>
    <lineage>
        <taxon>Eukaryota</taxon>
        <taxon>Viridiplantae</taxon>
        <taxon>Streptophyta</taxon>
        <taxon>Embryophyta</taxon>
        <taxon>Tracheophyta</taxon>
        <taxon>Spermatophyta</taxon>
        <taxon>Magnoliopsida</taxon>
        <taxon>Liliopsida</taxon>
        <taxon>Araceae</taxon>
        <taxon>Pothoideae</taxon>
        <taxon>Potheae</taxon>
        <taxon>Anthurium</taxon>
    </lineage>
</organism>
<evidence type="ECO:0000313" key="2">
    <source>
        <dbReference type="EMBL" id="JAT61460.1"/>
    </source>
</evidence>